<evidence type="ECO:0008006" key="4">
    <source>
        <dbReference type="Google" id="ProtNLM"/>
    </source>
</evidence>
<feature type="chain" id="PRO_5002170159" description="Extracellular membrane protein CFEM domain-containing protein" evidence="1">
    <location>
        <begin position="24"/>
        <end position="247"/>
    </location>
</feature>
<feature type="signal peptide" evidence="1">
    <location>
        <begin position="1"/>
        <end position="23"/>
    </location>
</feature>
<evidence type="ECO:0000313" key="2">
    <source>
        <dbReference type="EMBL" id="KIL60207.1"/>
    </source>
</evidence>
<name>A0A0C2WFK5_AMAMK</name>
<keyword evidence="1" id="KW-0732">Signal</keyword>
<keyword evidence="3" id="KW-1185">Reference proteome</keyword>
<dbReference type="EMBL" id="KN818302">
    <property type="protein sequence ID" value="KIL60207.1"/>
    <property type="molecule type" value="Genomic_DNA"/>
</dbReference>
<dbReference type="Proteomes" id="UP000054549">
    <property type="component" value="Unassembled WGS sequence"/>
</dbReference>
<evidence type="ECO:0000256" key="1">
    <source>
        <dbReference type="SAM" id="SignalP"/>
    </source>
</evidence>
<organism evidence="2 3">
    <name type="scientific">Amanita muscaria (strain Koide BX008)</name>
    <dbReference type="NCBI Taxonomy" id="946122"/>
    <lineage>
        <taxon>Eukaryota</taxon>
        <taxon>Fungi</taxon>
        <taxon>Dikarya</taxon>
        <taxon>Basidiomycota</taxon>
        <taxon>Agaricomycotina</taxon>
        <taxon>Agaricomycetes</taxon>
        <taxon>Agaricomycetidae</taxon>
        <taxon>Agaricales</taxon>
        <taxon>Pluteineae</taxon>
        <taxon>Amanitaceae</taxon>
        <taxon>Amanita</taxon>
    </lineage>
</organism>
<dbReference type="OrthoDB" id="2564568at2759"/>
<proteinExistence type="predicted"/>
<reference evidence="2 3" key="1">
    <citation type="submission" date="2014-04" db="EMBL/GenBank/DDBJ databases">
        <title>Evolutionary Origins and Diversification of the Mycorrhizal Mutualists.</title>
        <authorList>
            <consortium name="DOE Joint Genome Institute"/>
            <consortium name="Mycorrhizal Genomics Consortium"/>
            <person name="Kohler A."/>
            <person name="Kuo A."/>
            <person name="Nagy L.G."/>
            <person name="Floudas D."/>
            <person name="Copeland A."/>
            <person name="Barry K.W."/>
            <person name="Cichocki N."/>
            <person name="Veneault-Fourrey C."/>
            <person name="LaButti K."/>
            <person name="Lindquist E.A."/>
            <person name="Lipzen A."/>
            <person name="Lundell T."/>
            <person name="Morin E."/>
            <person name="Murat C."/>
            <person name="Riley R."/>
            <person name="Ohm R."/>
            <person name="Sun H."/>
            <person name="Tunlid A."/>
            <person name="Henrissat B."/>
            <person name="Grigoriev I.V."/>
            <person name="Hibbett D.S."/>
            <person name="Martin F."/>
        </authorList>
    </citation>
    <scope>NUCLEOTIDE SEQUENCE [LARGE SCALE GENOMIC DNA]</scope>
    <source>
        <strain evidence="2 3">Koide BX008</strain>
    </source>
</reference>
<gene>
    <name evidence="2" type="ORF">M378DRAFT_14289</name>
</gene>
<evidence type="ECO:0000313" key="3">
    <source>
        <dbReference type="Proteomes" id="UP000054549"/>
    </source>
</evidence>
<dbReference type="AlphaFoldDB" id="A0A0C2WFK5"/>
<dbReference type="InParanoid" id="A0A0C2WFK5"/>
<dbReference type="HOGENOM" id="CLU_1189639_0_0_1"/>
<accession>A0A0C2WFK5</accession>
<sequence length="247" mass="25477">MFNAHLRLSVVTFLVLTASLVNSASTGGVRKSSLFIRHRRTKPTLLLNEFRTPGYAKRQGSNSSGLSLDDFPQQCQAGCQVAVNTLNTCSTSSCICTPAVEHSLDDCINCTVEVVPDPTVIADGQKVFDTFNALCKGTGVETLSLTAVTLSGTSTASSSFLNPFLPPSSATTTIQTTITPLGPKTTITNAGAPSGLASSTVLSGSPSTTANPIISNPLAGNDAVALPRASKAYAAVGLVIAFFMCLA</sequence>
<protein>
    <recommendedName>
        <fullName evidence="4">Extracellular membrane protein CFEM domain-containing protein</fullName>
    </recommendedName>
</protein>